<evidence type="ECO:0000313" key="2">
    <source>
        <dbReference type="Proteomes" id="UP001219037"/>
    </source>
</evidence>
<dbReference type="RefSeq" id="WP_278158082.1">
    <property type="nucleotide sequence ID" value="NZ_CP121252.1"/>
</dbReference>
<dbReference type="Proteomes" id="UP001219037">
    <property type="component" value="Chromosome"/>
</dbReference>
<evidence type="ECO:0000313" key="1">
    <source>
        <dbReference type="EMBL" id="WFP16933.1"/>
    </source>
</evidence>
<reference evidence="1 2" key="1">
    <citation type="submission" date="2023-04" db="EMBL/GenBank/DDBJ databases">
        <title>Funneling lignin-derived compounds into biodiesel using alkali-halophilic Citricoccus sp. P2.</title>
        <authorList>
            <person name="Luo C.-B."/>
        </authorList>
    </citation>
    <scope>NUCLEOTIDE SEQUENCE [LARGE SCALE GENOMIC DNA]</scope>
    <source>
        <strain evidence="1 2">P2</strain>
    </source>
</reference>
<accession>A0ABY8H8E6</accession>
<organism evidence="1 2">
    <name type="scientific">Citricoccus muralis</name>
    <dbReference type="NCBI Taxonomy" id="169134"/>
    <lineage>
        <taxon>Bacteria</taxon>
        <taxon>Bacillati</taxon>
        <taxon>Actinomycetota</taxon>
        <taxon>Actinomycetes</taxon>
        <taxon>Micrococcales</taxon>
        <taxon>Micrococcaceae</taxon>
        <taxon>Citricoccus</taxon>
    </lineage>
</organism>
<gene>
    <name evidence="1" type="ORF">P8192_02070</name>
</gene>
<keyword evidence="2" id="KW-1185">Reference proteome</keyword>
<name>A0ABY8H8E6_9MICC</name>
<proteinExistence type="predicted"/>
<dbReference type="EMBL" id="CP121252">
    <property type="protein sequence ID" value="WFP16933.1"/>
    <property type="molecule type" value="Genomic_DNA"/>
</dbReference>
<sequence>MRRSQPAISYQIARERTDGARLSELIAAMIGPRQTLIYWFNRPSTQTSPTS</sequence>
<protein>
    <submittedName>
        <fullName evidence="1">Uncharacterized protein</fullName>
    </submittedName>
</protein>